<dbReference type="GO" id="GO:0008745">
    <property type="term" value="F:N-acetylmuramoyl-L-alanine amidase activity"/>
    <property type="evidence" value="ECO:0007669"/>
    <property type="project" value="InterPro"/>
</dbReference>
<sequence length="249" mass="28221">MVNFYSGVAGRRPGKPMFAIIHNDAGSINATASYYSHWLPTHQAELGFAHVYIAKDGRYQAENYDNIAWHAGNGYANQWALSWEVCQSLDATDADFKATEECVFQDVANAFKQYGLVPNRNTVHLHREYSATDCPHRSWALHGQSVQAVQDYFIAGIQRYMGGASTSTGNDYTSQNTTYTLNKELLDMYLIFTVDTKRWYISNGVGVRYVRTTRMLANYQDNFGKLQLPTDKMYQVELDKEFGVTATKP</sequence>
<dbReference type="CDD" id="cd06583">
    <property type="entry name" value="PGRP"/>
    <property type="match status" value="1"/>
</dbReference>
<evidence type="ECO:0000256" key="1">
    <source>
        <dbReference type="ARBA" id="ARBA00022529"/>
    </source>
</evidence>
<evidence type="ECO:0000256" key="2">
    <source>
        <dbReference type="ARBA" id="ARBA00022638"/>
    </source>
</evidence>
<evidence type="ECO:0000313" key="4">
    <source>
        <dbReference type="EMBL" id="ARM65684.1"/>
    </source>
</evidence>
<dbReference type="Pfam" id="PF01510">
    <property type="entry name" value="Amidase_2"/>
    <property type="match status" value="1"/>
</dbReference>
<dbReference type="GO" id="GO:0042742">
    <property type="term" value="P:defense response to bacterium"/>
    <property type="evidence" value="ECO:0007669"/>
    <property type="project" value="UniProtKB-KW"/>
</dbReference>
<protein>
    <submittedName>
        <fullName evidence="4">Endolysin</fullName>
    </submittedName>
</protein>
<keyword evidence="2" id="KW-0081">Bacteriolytic enzyme</keyword>
<dbReference type="InterPro" id="IPR036505">
    <property type="entry name" value="Amidase/PGRP_sf"/>
</dbReference>
<name>A0A1W6JHI7_9CAUD</name>
<proteinExistence type="predicted"/>
<dbReference type="EMBL" id="KY554762">
    <property type="protein sequence ID" value="ARM65684.1"/>
    <property type="molecule type" value="Genomic_DNA"/>
</dbReference>
<evidence type="ECO:0000313" key="5">
    <source>
        <dbReference type="Proteomes" id="UP000224502"/>
    </source>
</evidence>
<keyword evidence="1" id="KW-0929">Antimicrobial</keyword>
<accession>A0A1W6JHI7</accession>
<keyword evidence="5" id="KW-1185">Reference proteome</keyword>
<dbReference type="GO" id="GO:0001897">
    <property type="term" value="P:symbiont-mediated cytolysis of host cell"/>
    <property type="evidence" value="ECO:0007669"/>
    <property type="project" value="UniProtKB-ARBA"/>
</dbReference>
<feature type="domain" description="N-acetylmuramoyl-L-alanine amidase" evidence="3">
    <location>
        <begin position="6"/>
        <end position="145"/>
    </location>
</feature>
<evidence type="ECO:0000259" key="3">
    <source>
        <dbReference type="SMART" id="SM00644"/>
    </source>
</evidence>
<organism evidence="4 5">
    <name type="scientific">Lactococcus phage LW31</name>
    <dbReference type="NCBI Taxonomy" id="1965478"/>
    <lineage>
        <taxon>Viruses</taxon>
        <taxon>Duplodnaviria</taxon>
        <taxon>Heunggongvirae</taxon>
        <taxon>Uroviricota</taxon>
        <taxon>Caudoviricetes</taxon>
        <taxon>Teubervirus</taxon>
        <taxon>Teubervirus LW31</taxon>
    </lineage>
</organism>
<dbReference type="SUPFAM" id="SSF55846">
    <property type="entry name" value="N-acetylmuramoyl-L-alanine amidase-like"/>
    <property type="match status" value="1"/>
</dbReference>
<dbReference type="InterPro" id="IPR002502">
    <property type="entry name" value="Amidase_domain"/>
</dbReference>
<dbReference type="GO" id="GO:0009253">
    <property type="term" value="P:peptidoglycan catabolic process"/>
    <property type="evidence" value="ECO:0007669"/>
    <property type="project" value="InterPro"/>
</dbReference>
<gene>
    <name evidence="4" type="ORF">LW31_082</name>
</gene>
<dbReference type="Proteomes" id="UP000224502">
    <property type="component" value="Segment"/>
</dbReference>
<dbReference type="Gene3D" id="3.40.80.10">
    <property type="entry name" value="Peptidoglycan recognition protein-like"/>
    <property type="match status" value="1"/>
</dbReference>
<reference evidence="4 5" key="1">
    <citation type="journal article" date="2017" name="Viruses">
        <title>Phage Biodiversity in Artisanal Cheese Wheys Reflects the Complexity of the Fermentation Process.</title>
        <authorList>
            <person name="Mahony J."/>
            <person name="Moscarelli A."/>
            <person name="Kelleher P."/>
            <person name="Lugli G.A."/>
            <person name="Ventura M."/>
            <person name="Settanni L."/>
            <person name="van Sinderen D."/>
        </authorList>
    </citation>
    <scope>NUCLEOTIDE SEQUENCE [LARGE SCALE GENOMIC DNA]</scope>
</reference>
<dbReference type="SMART" id="SM00644">
    <property type="entry name" value="Ami_2"/>
    <property type="match status" value="1"/>
</dbReference>